<evidence type="ECO:0000313" key="2">
    <source>
        <dbReference type="Proteomes" id="UP000075886"/>
    </source>
</evidence>
<reference evidence="2" key="1">
    <citation type="submission" date="2014-01" db="EMBL/GenBank/DDBJ databases">
        <title>The Genome Sequence of Anopheles farauti FAR1 (V2).</title>
        <authorList>
            <consortium name="The Broad Institute Genomics Platform"/>
            <person name="Neafsey D.E."/>
            <person name="Besansky N."/>
            <person name="Howell P."/>
            <person name="Walton C."/>
            <person name="Young S.K."/>
            <person name="Zeng Q."/>
            <person name="Gargeya S."/>
            <person name="Fitzgerald M."/>
            <person name="Haas B."/>
            <person name="Abouelleil A."/>
            <person name="Allen A.W."/>
            <person name="Alvarado L."/>
            <person name="Arachchi H.M."/>
            <person name="Berlin A.M."/>
            <person name="Chapman S.B."/>
            <person name="Gainer-Dewar J."/>
            <person name="Goldberg J."/>
            <person name="Griggs A."/>
            <person name="Gujja S."/>
            <person name="Hansen M."/>
            <person name="Howarth C."/>
            <person name="Imamovic A."/>
            <person name="Ireland A."/>
            <person name="Larimer J."/>
            <person name="McCowan C."/>
            <person name="Murphy C."/>
            <person name="Pearson M."/>
            <person name="Poon T.W."/>
            <person name="Priest M."/>
            <person name="Roberts A."/>
            <person name="Saif S."/>
            <person name="Shea T."/>
            <person name="Sisk P."/>
            <person name="Sykes S."/>
            <person name="Wortman J."/>
            <person name="Nusbaum C."/>
            <person name="Birren B."/>
        </authorList>
    </citation>
    <scope>NUCLEOTIDE SEQUENCE [LARGE SCALE GENOMIC DNA]</scope>
    <source>
        <strain evidence="2">FAR1</strain>
    </source>
</reference>
<keyword evidence="2" id="KW-1185">Reference proteome</keyword>
<evidence type="ECO:0000313" key="1">
    <source>
        <dbReference type="EnsemblMetazoa" id="AFAF020662-PA"/>
    </source>
</evidence>
<protein>
    <submittedName>
        <fullName evidence="1">Uncharacterized protein</fullName>
    </submittedName>
</protein>
<dbReference type="EnsemblMetazoa" id="AFAF020662-RA">
    <property type="protein sequence ID" value="AFAF020662-PA"/>
    <property type="gene ID" value="AFAF020662"/>
</dbReference>
<dbReference type="Proteomes" id="UP000075886">
    <property type="component" value="Unassembled WGS sequence"/>
</dbReference>
<accession>A0A182R0P3</accession>
<sequence length="168" mass="19510">MYWNVRSEGNTCCVRKVPKLLTLTMPLVVYSKDHKELFFGTLDATGMNGLEKLLGWVLKRCDTSISLVYDSCYHEMVDRVIRSVSYEKNGDEVLVCYRQPVPCETSDNGELQQRYHFRPVSPNDGEYVEQQWVHKDPVLEKLPERLICRNRSLGAYDQDGRLVSWCLV</sequence>
<dbReference type="Gene3D" id="3.40.630.30">
    <property type="match status" value="1"/>
</dbReference>
<proteinExistence type="predicted"/>
<name>A0A182R0P3_9DIPT</name>
<organism evidence="1 2">
    <name type="scientific">Anopheles farauti</name>
    <dbReference type="NCBI Taxonomy" id="69004"/>
    <lineage>
        <taxon>Eukaryota</taxon>
        <taxon>Metazoa</taxon>
        <taxon>Ecdysozoa</taxon>
        <taxon>Arthropoda</taxon>
        <taxon>Hexapoda</taxon>
        <taxon>Insecta</taxon>
        <taxon>Pterygota</taxon>
        <taxon>Neoptera</taxon>
        <taxon>Endopterygota</taxon>
        <taxon>Diptera</taxon>
        <taxon>Nematocera</taxon>
        <taxon>Culicoidea</taxon>
        <taxon>Culicidae</taxon>
        <taxon>Anophelinae</taxon>
        <taxon>Anopheles</taxon>
    </lineage>
</organism>
<dbReference type="EMBL" id="AXCN02002069">
    <property type="status" value="NOT_ANNOTATED_CDS"/>
    <property type="molecule type" value="Genomic_DNA"/>
</dbReference>
<reference evidence="1" key="2">
    <citation type="submission" date="2020-05" db="UniProtKB">
        <authorList>
            <consortium name="EnsemblMetazoa"/>
        </authorList>
    </citation>
    <scope>IDENTIFICATION</scope>
    <source>
        <strain evidence="1">FAR1</strain>
    </source>
</reference>
<dbReference type="AlphaFoldDB" id="A0A182R0P3"/>
<dbReference type="VEuPathDB" id="VectorBase:AFAF020662"/>